<dbReference type="Proteomes" id="UP000198935">
    <property type="component" value="Unassembled WGS sequence"/>
</dbReference>
<feature type="transmembrane region" description="Helical" evidence="1">
    <location>
        <begin position="12"/>
        <end position="44"/>
    </location>
</feature>
<keyword evidence="3" id="KW-1185">Reference proteome</keyword>
<reference evidence="3" key="1">
    <citation type="submission" date="2016-10" db="EMBL/GenBank/DDBJ databases">
        <authorList>
            <person name="Varghese N."/>
            <person name="Submissions S."/>
        </authorList>
    </citation>
    <scope>NUCLEOTIDE SEQUENCE [LARGE SCALE GENOMIC DNA]</scope>
    <source>
        <strain evidence="3">SP</strain>
    </source>
</reference>
<name>A0A1H3QDD8_9BACI</name>
<organism evidence="2 3">
    <name type="scientific">Evansella caseinilytica</name>
    <dbReference type="NCBI Taxonomy" id="1503961"/>
    <lineage>
        <taxon>Bacteria</taxon>
        <taxon>Bacillati</taxon>
        <taxon>Bacillota</taxon>
        <taxon>Bacilli</taxon>
        <taxon>Bacillales</taxon>
        <taxon>Bacillaceae</taxon>
        <taxon>Evansella</taxon>
    </lineage>
</organism>
<protein>
    <submittedName>
        <fullName evidence="2">Uncharacterized protein</fullName>
    </submittedName>
</protein>
<keyword evidence="1" id="KW-0472">Membrane</keyword>
<feature type="transmembrane region" description="Helical" evidence="1">
    <location>
        <begin position="96"/>
        <end position="115"/>
    </location>
</feature>
<keyword evidence="1" id="KW-1133">Transmembrane helix</keyword>
<evidence type="ECO:0000313" key="2">
    <source>
        <dbReference type="EMBL" id="SDZ11283.1"/>
    </source>
</evidence>
<dbReference type="AlphaFoldDB" id="A0A1H3QDD8"/>
<evidence type="ECO:0000313" key="3">
    <source>
        <dbReference type="Proteomes" id="UP000198935"/>
    </source>
</evidence>
<gene>
    <name evidence="2" type="ORF">SAMN05421736_106123</name>
</gene>
<feature type="transmembrane region" description="Helical" evidence="1">
    <location>
        <begin position="64"/>
        <end position="84"/>
    </location>
</feature>
<keyword evidence="1" id="KW-0812">Transmembrane</keyword>
<proteinExistence type="predicted"/>
<accession>A0A1H3QDD8</accession>
<evidence type="ECO:0000256" key="1">
    <source>
        <dbReference type="SAM" id="Phobius"/>
    </source>
</evidence>
<sequence length="120" mass="13690">MLNKGVGFLKYIYLTVSGIFNFVSGMIMANIPGMFIIMSIMYIIEFITGYSYDPTLEKDAALGILIIAITVGFVSFLILILVNIQLFKRSGTEKLFYCFYGISLWVLGAVSYFYYKIYIF</sequence>
<dbReference type="EMBL" id="FNPI01000006">
    <property type="protein sequence ID" value="SDZ11283.1"/>
    <property type="molecule type" value="Genomic_DNA"/>
</dbReference>